<dbReference type="GeneID" id="92712274"/>
<sequence>MKSQKIGNIENSNLSNVNTNNESSIVGLKKNNSLIKYIPITFSLLALTLSIIALYRTSPITIDLFGASVGALSFLVAILAIMFGYNILGIKGQISKEIHDVSHNMKNEIVNNISDAKGQIYFSSSESNILSGQYQQSFHNLLLSLDELNKGGLSSDEEIAIVENKMLYVIKKLDNEHDISFTDRYTYDRYVEIAKRLNSEIGNSILEFLFNHKMN</sequence>
<name>A0A1M6FID1_9BACE</name>
<keyword evidence="3" id="KW-1185">Reference proteome</keyword>
<dbReference type="EMBL" id="FQZN01000012">
    <property type="protein sequence ID" value="SHI97498.1"/>
    <property type="molecule type" value="Genomic_DNA"/>
</dbReference>
<dbReference type="AlphaFoldDB" id="A0A1M6FID1"/>
<organism evidence="2 3">
    <name type="scientific">Bacteroides stercorirosoris</name>
    <dbReference type="NCBI Taxonomy" id="871324"/>
    <lineage>
        <taxon>Bacteria</taxon>
        <taxon>Pseudomonadati</taxon>
        <taxon>Bacteroidota</taxon>
        <taxon>Bacteroidia</taxon>
        <taxon>Bacteroidales</taxon>
        <taxon>Bacteroidaceae</taxon>
        <taxon>Bacteroides</taxon>
    </lineage>
</organism>
<protein>
    <submittedName>
        <fullName evidence="2">Uncharacterized protein</fullName>
    </submittedName>
</protein>
<proteinExistence type="predicted"/>
<accession>A0A1M6FID1</accession>
<evidence type="ECO:0000256" key="1">
    <source>
        <dbReference type="SAM" id="Phobius"/>
    </source>
</evidence>
<keyword evidence="1" id="KW-1133">Transmembrane helix</keyword>
<dbReference type="RefSeq" id="WP_034524208.1">
    <property type="nucleotide sequence ID" value="NZ_FQZN01000012.1"/>
</dbReference>
<evidence type="ECO:0000313" key="3">
    <source>
        <dbReference type="Proteomes" id="UP000184192"/>
    </source>
</evidence>
<feature type="transmembrane region" description="Helical" evidence="1">
    <location>
        <begin position="67"/>
        <end position="88"/>
    </location>
</feature>
<keyword evidence="1" id="KW-0812">Transmembrane</keyword>
<dbReference type="Proteomes" id="UP000184192">
    <property type="component" value="Unassembled WGS sequence"/>
</dbReference>
<feature type="transmembrane region" description="Helical" evidence="1">
    <location>
        <begin position="34"/>
        <end position="55"/>
    </location>
</feature>
<evidence type="ECO:0000313" key="2">
    <source>
        <dbReference type="EMBL" id="SHI97498.1"/>
    </source>
</evidence>
<keyword evidence="1" id="KW-0472">Membrane</keyword>
<gene>
    <name evidence="2" type="ORF">SAMN05444350_11251</name>
</gene>
<reference evidence="3" key="1">
    <citation type="submission" date="2016-11" db="EMBL/GenBank/DDBJ databases">
        <authorList>
            <person name="Varghese N."/>
            <person name="Submissions S."/>
        </authorList>
    </citation>
    <scope>NUCLEOTIDE SEQUENCE [LARGE SCALE GENOMIC DNA]</scope>
    <source>
        <strain evidence="3">DSM 26884</strain>
    </source>
</reference>